<dbReference type="Proteomes" id="UP000799424">
    <property type="component" value="Unassembled WGS sequence"/>
</dbReference>
<sequence>MEKVEAFCKPNFHWHVHEYLRYLEHRSTGGSEVHGPFLWQGINIFGERRTVEFSEDSRGSVHPQYLTFGLRTVLYSDRKNDEKRVCDLNVDKVRELEEDYHVFHDIFWDRLISALTRPDVAIGHAGMVIGIDTGCFHETGQQDEGANEDMNDECWNTNRVAFDIAQLFNDRAEPGHDTNLILEDVTHCDIGISCFKSVFESKSQGRTQVGFSGRRTTIDPGDFTRTHEIDTVIKEGDLNFLTQFGLAHIDENSFVIAVNTTFNLRQIFADFAKAMPNGGPVGILCRKIEGDGIEDVDDLDPSSINLLAYRERCVEIDIGDDTGLAIYLRRDEPRSNLAREPFISRTF</sequence>
<reference evidence="1" key="1">
    <citation type="journal article" date="2020" name="Stud. Mycol.">
        <title>101 Dothideomycetes genomes: a test case for predicting lifestyles and emergence of pathogens.</title>
        <authorList>
            <person name="Haridas S."/>
            <person name="Albert R."/>
            <person name="Binder M."/>
            <person name="Bloem J."/>
            <person name="Labutti K."/>
            <person name="Salamov A."/>
            <person name="Andreopoulos B."/>
            <person name="Baker S."/>
            <person name="Barry K."/>
            <person name="Bills G."/>
            <person name="Bluhm B."/>
            <person name="Cannon C."/>
            <person name="Castanera R."/>
            <person name="Culley D."/>
            <person name="Daum C."/>
            <person name="Ezra D."/>
            <person name="Gonzalez J."/>
            <person name="Henrissat B."/>
            <person name="Kuo A."/>
            <person name="Liang C."/>
            <person name="Lipzen A."/>
            <person name="Lutzoni F."/>
            <person name="Magnuson J."/>
            <person name="Mondo S."/>
            <person name="Nolan M."/>
            <person name="Ohm R."/>
            <person name="Pangilinan J."/>
            <person name="Park H.-J."/>
            <person name="Ramirez L."/>
            <person name="Alfaro M."/>
            <person name="Sun H."/>
            <person name="Tritt A."/>
            <person name="Yoshinaga Y."/>
            <person name="Zwiers L.-H."/>
            <person name="Turgeon B."/>
            <person name="Goodwin S."/>
            <person name="Spatafora J."/>
            <person name="Crous P."/>
            <person name="Grigoriev I."/>
        </authorList>
    </citation>
    <scope>NUCLEOTIDE SEQUENCE</scope>
    <source>
        <strain evidence="1">CBS 113818</strain>
    </source>
</reference>
<dbReference type="EMBL" id="MU006220">
    <property type="protein sequence ID" value="KAF2830093.1"/>
    <property type="molecule type" value="Genomic_DNA"/>
</dbReference>
<proteinExistence type="predicted"/>
<evidence type="ECO:0000313" key="2">
    <source>
        <dbReference type="Proteomes" id="UP000799424"/>
    </source>
</evidence>
<accession>A0A6A7AAB4</accession>
<evidence type="ECO:0000313" key="1">
    <source>
        <dbReference type="EMBL" id="KAF2830093.1"/>
    </source>
</evidence>
<gene>
    <name evidence="1" type="ORF">CC86DRAFT_464543</name>
</gene>
<organism evidence="1 2">
    <name type="scientific">Ophiobolus disseminans</name>
    <dbReference type="NCBI Taxonomy" id="1469910"/>
    <lineage>
        <taxon>Eukaryota</taxon>
        <taxon>Fungi</taxon>
        <taxon>Dikarya</taxon>
        <taxon>Ascomycota</taxon>
        <taxon>Pezizomycotina</taxon>
        <taxon>Dothideomycetes</taxon>
        <taxon>Pleosporomycetidae</taxon>
        <taxon>Pleosporales</taxon>
        <taxon>Pleosporineae</taxon>
        <taxon>Phaeosphaeriaceae</taxon>
        <taxon>Ophiobolus</taxon>
    </lineage>
</organism>
<name>A0A6A7AAB4_9PLEO</name>
<dbReference type="AlphaFoldDB" id="A0A6A7AAB4"/>
<keyword evidence="2" id="KW-1185">Reference proteome</keyword>
<dbReference type="OrthoDB" id="5230585at2759"/>
<protein>
    <submittedName>
        <fullName evidence="1">Uncharacterized protein</fullName>
    </submittedName>
</protein>